<accession>A0ABQ7DFU2</accession>
<comment type="caution">
    <text evidence="2">The sequence shown here is derived from an EMBL/GenBank/DDBJ whole genome shotgun (WGS) entry which is preliminary data.</text>
</comment>
<gene>
    <name evidence="2" type="ORF">DY000_02033494</name>
</gene>
<proteinExistence type="predicted"/>
<protein>
    <submittedName>
        <fullName evidence="2">Uncharacterized protein</fullName>
    </submittedName>
</protein>
<organism evidence="2 3">
    <name type="scientific">Brassica cretica</name>
    <name type="common">Mustard</name>
    <dbReference type="NCBI Taxonomy" id="69181"/>
    <lineage>
        <taxon>Eukaryota</taxon>
        <taxon>Viridiplantae</taxon>
        <taxon>Streptophyta</taxon>
        <taxon>Embryophyta</taxon>
        <taxon>Tracheophyta</taxon>
        <taxon>Spermatophyta</taxon>
        <taxon>Magnoliopsida</taxon>
        <taxon>eudicotyledons</taxon>
        <taxon>Gunneridae</taxon>
        <taxon>Pentapetalae</taxon>
        <taxon>rosids</taxon>
        <taxon>malvids</taxon>
        <taxon>Brassicales</taxon>
        <taxon>Brassicaceae</taxon>
        <taxon>Brassiceae</taxon>
        <taxon>Brassica</taxon>
    </lineage>
</organism>
<dbReference type="Proteomes" id="UP000266723">
    <property type="component" value="Unassembled WGS sequence"/>
</dbReference>
<dbReference type="EMBL" id="QGKV02000649">
    <property type="protein sequence ID" value="KAF3575910.1"/>
    <property type="molecule type" value="Genomic_DNA"/>
</dbReference>
<evidence type="ECO:0000313" key="2">
    <source>
        <dbReference type="EMBL" id="KAF3575910.1"/>
    </source>
</evidence>
<sequence>MRIHETRVHRKNYVPTENIPRTLPTQSVPRPKLSSCQILSKDRRNSLPFFGPNITAEVGKGESENLYDVRLISNVSTNSVS</sequence>
<feature type="region of interest" description="Disordered" evidence="1">
    <location>
        <begin position="1"/>
        <end position="32"/>
    </location>
</feature>
<keyword evidence="3" id="KW-1185">Reference proteome</keyword>
<evidence type="ECO:0000256" key="1">
    <source>
        <dbReference type="SAM" id="MobiDB-lite"/>
    </source>
</evidence>
<name>A0ABQ7DFU2_BRACR</name>
<feature type="compositionally biased region" description="Polar residues" evidence="1">
    <location>
        <begin position="23"/>
        <end position="32"/>
    </location>
</feature>
<evidence type="ECO:0000313" key="3">
    <source>
        <dbReference type="Proteomes" id="UP000266723"/>
    </source>
</evidence>
<reference evidence="2 3" key="1">
    <citation type="journal article" date="2020" name="BMC Genomics">
        <title>Intraspecific diversification of the crop wild relative Brassica cretica Lam. using demographic model selection.</title>
        <authorList>
            <person name="Kioukis A."/>
            <person name="Michalopoulou V.A."/>
            <person name="Briers L."/>
            <person name="Pirintsos S."/>
            <person name="Studholme D.J."/>
            <person name="Pavlidis P."/>
            <person name="Sarris P.F."/>
        </authorList>
    </citation>
    <scope>NUCLEOTIDE SEQUENCE [LARGE SCALE GENOMIC DNA]</scope>
    <source>
        <strain evidence="3">cv. PFS-1207/04</strain>
    </source>
</reference>